<dbReference type="GO" id="GO:0071821">
    <property type="term" value="C:FANCM-MHF complex"/>
    <property type="evidence" value="ECO:0007669"/>
    <property type="project" value="TreeGrafter"/>
</dbReference>
<dbReference type="PANTHER" id="PTHR22980:SF5">
    <property type="entry name" value="CENP-T_HISTONE H4 HISTONE FOLD DOMAIN-CONTAINING PROTEIN"/>
    <property type="match status" value="1"/>
</dbReference>
<evidence type="ECO:0000256" key="4">
    <source>
        <dbReference type="ARBA" id="ARBA00023242"/>
    </source>
</evidence>
<dbReference type="GO" id="GO:0005694">
    <property type="term" value="C:chromosome"/>
    <property type="evidence" value="ECO:0007669"/>
    <property type="project" value="UniProtKB-SubCell"/>
</dbReference>
<evidence type="ECO:0000313" key="7">
    <source>
        <dbReference type="EMBL" id="KAF2789667.1"/>
    </source>
</evidence>
<dbReference type="GO" id="GO:0003682">
    <property type="term" value="F:chromatin binding"/>
    <property type="evidence" value="ECO:0007669"/>
    <property type="project" value="TreeGrafter"/>
</dbReference>
<dbReference type="PANTHER" id="PTHR22980">
    <property type="entry name" value="CORTISTATIN"/>
    <property type="match status" value="1"/>
</dbReference>
<dbReference type="GO" id="GO:0046982">
    <property type="term" value="F:protein heterodimerization activity"/>
    <property type="evidence" value="ECO:0007669"/>
    <property type="project" value="InterPro"/>
</dbReference>
<evidence type="ECO:0000256" key="2">
    <source>
        <dbReference type="ARBA" id="ARBA00004286"/>
    </source>
</evidence>
<gene>
    <name evidence="7" type="ORF">K505DRAFT_328090</name>
</gene>
<protein>
    <recommendedName>
        <fullName evidence="6">CENP-T/Histone H4 histone fold domain-containing protein</fullName>
    </recommendedName>
</protein>
<keyword evidence="4" id="KW-0539">Nucleus</keyword>
<feature type="region of interest" description="Disordered" evidence="5">
    <location>
        <begin position="39"/>
        <end position="157"/>
    </location>
</feature>
<dbReference type="CDD" id="cd22920">
    <property type="entry name" value="HFD_CENP-T"/>
    <property type="match status" value="1"/>
</dbReference>
<comment type="subcellular location">
    <subcellularLocation>
        <location evidence="2">Chromosome</location>
    </subcellularLocation>
    <subcellularLocation>
        <location evidence="1">Nucleus</location>
    </subcellularLocation>
</comment>
<feature type="region of interest" description="Disordered" evidence="5">
    <location>
        <begin position="1"/>
        <end position="27"/>
    </location>
</feature>
<sequence>MSGTARKKQRVTPPRISEGTTNNSGTLYDDLHQLAGILPRPTTPFRRAASAGPTPGSRRTPTNIVVRTPGTAARTPRGGPATRHTPARRNAPTTPHAIRALRERANAARTPGFQRRRSGRIQRETPRDMLRDLSRVLARDPRPVEPSPQDQDQIPRNPALDLLDIEDGPDLVAPRLSMPLGDMYDDDSFHEAPPRRSLLPYLPDDVDNGTIQSLEFGRRALSEDPRMMYTTRLSERFADLNELGIDEEDYEVDGTFITRRAPLDPDQLLQENVEDGLDDTTTEIRALTGRRDGRSSDVNLGVFGEMNDEEDEPTFRFTIPQRIQAPVREEPLEELQEEPLEDLQEENSEDDGGEGAGLDDNTGLGDEAPMTADVDDTAGRFEITGWESDHGVEDDTDLQAYREEVSAMDRSLQTQTPERSVTREQRPRKQRKETKTSRIGLDYSSFHTATVKRLANGFAKSHSKTKISKDTLAVLVQTTDWFFEQMGEDLKAYADHGGRKAIEESDVIAVMKRSRQITNNITSFSLAQKMLPRELLQELRMDSAPKLKRQKRKRMETVEEEEAD</sequence>
<evidence type="ECO:0000256" key="5">
    <source>
        <dbReference type="SAM" id="MobiDB-lite"/>
    </source>
</evidence>
<evidence type="ECO:0000256" key="1">
    <source>
        <dbReference type="ARBA" id="ARBA00004123"/>
    </source>
</evidence>
<dbReference type="Pfam" id="PF15511">
    <property type="entry name" value="CENP-T_C"/>
    <property type="match status" value="1"/>
</dbReference>
<dbReference type="GO" id="GO:0000712">
    <property type="term" value="P:resolution of meiotic recombination intermediates"/>
    <property type="evidence" value="ECO:0007669"/>
    <property type="project" value="TreeGrafter"/>
</dbReference>
<evidence type="ECO:0000259" key="6">
    <source>
        <dbReference type="Pfam" id="PF15511"/>
    </source>
</evidence>
<evidence type="ECO:0000256" key="3">
    <source>
        <dbReference type="ARBA" id="ARBA00022454"/>
    </source>
</evidence>
<dbReference type="AlphaFoldDB" id="A0A6A6X181"/>
<feature type="region of interest" description="Disordered" evidence="5">
    <location>
        <begin position="407"/>
        <end position="438"/>
    </location>
</feature>
<dbReference type="Gene3D" id="1.10.20.10">
    <property type="entry name" value="Histone, subunit A"/>
    <property type="match status" value="1"/>
</dbReference>
<feature type="domain" description="CENP-T/Histone H4 histone fold" evidence="6">
    <location>
        <begin position="443"/>
        <end position="542"/>
    </location>
</feature>
<feature type="compositionally biased region" description="Basic residues" evidence="5">
    <location>
        <begin position="1"/>
        <end position="10"/>
    </location>
</feature>
<proteinExistence type="predicted"/>
<reference evidence="7" key="1">
    <citation type="journal article" date="2020" name="Stud. Mycol.">
        <title>101 Dothideomycetes genomes: a test case for predicting lifestyles and emergence of pathogens.</title>
        <authorList>
            <person name="Haridas S."/>
            <person name="Albert R."/>
            <person name="Binder M."/>
            <person name="Bloem J."/>
            <person name="Labutti K."/>
            <person name="Salamov A."/>
            <person name="Andreopoulos B."/>
            <person name="Baker S."/>
            <person name="Barry K."/>
            <person name="Bills G."/>
            <person name="Bluhm B."/>
            <person name="Cannon C."/>
            <person name="Castanera R."/>
            <person name="Culley D."/>
            <person name="Daum C."/>
            <person name="Ezra D."/>
            <person name="Gonzalez J."/>
            <person name="Henrissat B."/>
            <person name="Kuo A."/>
            <person name="Liang C."/>
            <person name="Lipzen A."/>
            <person name="Lutzoni F."/>
            <person name="Magnuson J."/>
            <person name="Mondo S."/>
            <person name="Nolan M."/>
            <person name="Ohm R."/>
            <person name="Pangilinan J."/>
            <person name="Park H.-J."/>
            <person name="Ramirez L."/>
            <person name="Alfaro M."/>
            <person name="Sun H."/>
            <person name="Tritt A."/>
            <person name="Yoshinaga Y."/>
            <person name="Zwiers L.-H."/>
            <person name="Turgeon B."/>
            <person name="Goodwin S."/>
            <person name="Spatafora J."/>
            <person name="Crous P."/>
            <person name="Grigoriev I."/>
        </authorList>
    </citation>
    <scope>NUCLEOTIDE SEQUENCE</scope>
    <source>
        <strain evidence="7">CBS 109.77</strain>
    </source>
</reference>
<feature type="region of interest" description="Disordered" evidence="5">
    <location>
        <begin position="541"/>
        <end position="564"/>
    </location>
</feature>
<dbReference type="OrthoDB" id="10071681at2759"/>
<dbReference type="GO" id="GO:0031297">
    <property type="term" value="P:replication fork processing"/>
    <property type="evidence" value="ECO:0007669"/>
    <property type="project" value="TreeGrafter"/>
</dbReference>
<dbReference type="SUPFAM" id="SSF47113">
    <property type="entry name" value="Histone-fold"/>
    <property type="match status" value="1"/>
</dbReference>
<keyword evidence="3" id="KW-0158">Chromosome</keyword>
<feature type="compositionally biased region" description="Acidic residues" evidence="5">
    <location>
        <begin position="333"/>
        <end position="353"/>
    </location>
</feature>
<feature type="compositionally biased region" description="Basic and acidic residues" evidence="5">
    <location>
        <begin position="121"/>
        <end position="143"/>
    </location>
</feature>
<dbReference type="InterPro" id="IPR009072">
    <property type="entry name" value="Histone-fold"/>
</dbReference>
<evidence type="ECO:0000313" key="8">
    <source>
        <dbReference type="Proteomes" id="UP000799757"/>
    </source>
</evidence>
<dbReference type="EMBL" id="MU002122">
    <property type="protein sequence ID" value="KAF2789667.1"/>
    <property type="molecule type" value="Genomic_DNA"/>
</dbReference>
<dbReference type="InterPro" id="IPR035425">
    <property type="entry name" value="CENP-T/H4_C"/>
</dbReference>
<keyword evidence="8" id="KW-1185">Reference proteome</keyword>
<feature type="region of interest" description="Disordered" evidence="5">
    <location>
        <begin position="333"/>
        <end position="372"/>
    </location>
</feature>
<dbReference type="Proteomes" id="UP000799757">
    <property type="component" value="Unassembled WGS sequence"/>
</dbReference>
<accession>A0A6A6X181</accession>
<organism evidence="7 8">
    <name type="scientific">Melanomma pulvis-pyrius CBS 109.77</name>
    <dbReference type="NCBI Taxonomy" id="1314802"/>
    <lineage>
        <taxon>Eukaryota</taxon>
        <taxon>Fungi</taxon>
        <taxon>Dikarya</taxon>
        <taxon>Ascomycota</taxon>
        <taxon>Pezizomycotina</taxon>
        <taxon>Dothideomycetes</taxon>
        <taxon>Pleosporomycetidae</taxon>
        <taxon>Pleosporales</taxon>
        <taxon>Melanommataceae</taxon>
        <taxon>Melanomma</taxon>
    </lineage>
</organism>
<name>A0A6A6X181_9PLEO</name>